<dbReference type="EMBL" id="JBHSIT010000002">
    <property type="protein sequence ID" value="MFC4906885.1"/>
    <property type="molecule type" value="Genomic_DNA"/>
</dbReference>
<evidence type="ECO:0000313" key="3">
    <source>
        <dbReference type="Proteomes" id="UP001595872"/>
    </source>
</evidence>
<proteinExistence type="predicted"/>
<evidence type="ECO:0000256" key="1">
    <source>
        <dbReference type="SAM" id="MobiDB-lite"/>
    </source>
</evidence>
<accession>A0ABV9TUB4</accession>
<evidence type="ECO:0000313" key="2">
    <source>
        <dbReference type="EMBL" id="MFC4906885.1"/>
    </source>
</evidence>
<feature type="region of interest" description="Disordered" evidence="1">
    <location>
        <begin position="175"/>
        <end position="195"/>
    </location>
</feature>
<protein>
    <recommendedName>
        <fullName evidence="4">SMC-Scp complex subunit ScpB</fullName>
    </recommendedName>
</protein>
<keyword evidence="3" id="KW-1185">Reference proteome</keyword>
<reference evidence="3" key="1">
    <citation type="journal article" date="2019" name="Int. J. Syst. Evol. Microbiol.">
        <title>The Global Catalogue of Microorganisms (GCM) 10K type strain sequencing project: providing services to taxonomists for standard genome sequencing and annotation.</title>
        <authorList>
            <consortium name="The Broad Institute Genomics Platform"/>
            <consortium name="The Broad Institute Genome Sequencing Center for Infectious Disease"/>
            <person name="Wu L."/>
            <person name="Ma J."/>
        </authorList>
    </citation>
    <scope>NUCLEOTIDE SEQUENCE [LARGE SCALE GENOMIC DNA]</scope>
    <source>
        <strain evidence="3">KLKA75</strain>
    </source>
</reference>
<sequence>MVEATTMGSLFEELARREAAVRQRIEEIGERITELTGLLEVEEDKLSRLVITRETVEEVVGEAAGTVEDLAAERGAVDPGRGAGSSIGVMTVPPWRPGMTGSALPEAYRDAVEILADAAEPMRAGQIAAVMGLQDTAAKREGLRTKLKRLVERGWAVEDGPGLFTLTAAVAGELAAGPGAGPDEREGGIASSPAR</sequence>
<evidence type="ECO:0008006" key="4">
    <source>
        <dbReference type="Google" id="ProtNLM"/>
    </source>
</evidence>
<dbReference type="Proteomes" id="UP001595872">
    <property type="component" value="Unassembled WGS sequence"/>
</dbReference>
<organism evidence="2 3">
    <name type="scientific">Actinomadura gamaensis</name>
    <dbReference type="NCBI Taxonomy" id="1763541"/>
    <lineage>
        <taxon>Bacteria</taxon>
        <taxon>Bacillati</taxon>
        <taxon>Actinomycetota</taxon>
        <taxon>Actinomycetes</taxon>
        <taxon>Streptosporangiales</taxon>
        <taxon>Thermomonosporaceae</taxon>
        <taxon>Actinomadura</taxon>
    </lineage>
</organism>
<gene>
    <name evidence="2" type="ORF">ACFPCY_06120</name>
</gene>
<comment type="caution">
    <text evidence="2">The sequence shown here is derived from an EMBL/GenBank/DDBJ whole genome shotgun (WGS) entry which is preliminary data.</text>
</comment>
<dbReference type="RefSeq" id="WP_378252626.1">
    <property type="nucleotide sequence ID" value="NZ_JBHSIT010000002.1"/>
</dbReference>
<name>A0ABV9TUB4_9ACTN</name>